<accession>I4EJN7</accession>
<evidence type="ECO:0000313" key="2">
    <source>
        <dbReference type="Proteomes" id="UP000004221"/>
    </source>
</evidence>
<protein>
    <submittedName>
        <fullName evidence="1">Uncharacterized protein</fullName>
    </submittedName>
</protein>
<proteinExistence type="predicted"/>
<gene>
    <name evidence="1" type="ORF">NITHO_4170001</name>
</gene>
<dbReference type="Proteomes" id="UP000004221">
    <property type="component" value="Unassembled WGS sequence"/>
</dbReference>
<keyword evidence="2" id="KW-1185">Reference proteome</keyword>
<organism evidence="1 2">
    <name type="scientific">Nitrolancea hollandica Lb</name>
    <dbReference type="NCBI Taxonomy" id="1129897"/>
    <lineage>
        <taxon>Bacteria</taxon>
        <taxon>Pseudomonadati</taxon>
        <taxon>Thermomicrobiota</taxon>
        <taxon>Thermomicrobia</taxon>
        <taxon>Sphaerobacterales</taxon>
        <taxon>Sphaerobacterineae</taxon>
        <taxon>Sphaerobacteraceae</taxon>
        <taxon>Nitrolancea</taxon>
    </lineage>
</organism>
<comment type="caution">
    <text evidence="1">The sequence shown here is derived from an EMBL/GenBank/DDBJ whole genome shotgun (WGS) entry which is preliminary data.</text>
</comment>
<dbReference type="RefSeq" id="WP_008479424.1">
    <property type="nucleotide sequence ID" value="NZ_CAGS01000354.1"/>
</dbReference>
<sequence>MIKRVMPFVIAFLLVGLIVFPAQAGLIWCQGDPVVSLNGTEVQIVVSIPEDKQQLVTGPIEVDIATPNSVNREVISTDDGFNGYGETVSFSNLKTPAIGNLFITQISAHIPVSSNGSAIPVQMTITPSNGRTMTVRGTADGTNAVLLVHGSA</sequence>
<dbReference type="AlphaFoldDB" id="I4EJN7"/>
<evidence type="ECO:0000313" key="1">
    <source>
        <dbReference type="EMBL" id="CCF84899.1"/>
    </source>
</evidence>
<reference evidence="1 2" key="1">
    <citation type="journal article" date="2012" name="ISME J.">
        <title>Nitrification expanded: discovery, physiology and genomics of a nitrite-oxidizing bacterium from the phylum Chloroflexi.</title>
        <authorList>
            <person name="Sorokin D.Y."/>
            <person name="Lucker S."/>
            <person name="Vejmelkova D."/>
            <person name="Kostrikina N.A."/>
            <person name="Kleerebezem R."/>
            <person name="Rijpstra W.I."/>
            <person name="Damste J.S."/>
            <person name="Le Paslier D."/>
            <person name="Muyzer G."/>
            <person name="Wagner M."/>
            <person name="van Loosdrecht M.C."/>
            <person name="Daims H."/>
        </authorList>
    </citation>
    <scope>NUCLEOTIDE SEQUENCE [LARGE SCALE GENOMIC DNA]</scope>
    <source>
        <strain evidence="2">none</strain>
    </source>
</reference>
<dbReference type="EMBL" id="CAGS01000354">
    <property type="protein sequence ID" value="CCF84899.1"/>
    <property type="molecule type" value="Genomic_DNA"/>
</dbReference>
<name>I4EJN7_9BACT</name>